<dbReference type="RefSeq" id="WP_266284083.1">
    <property type="nucleotide sequence ID" value="NZ_JAPKNF010000004.1"/>
</dbReference>
<evidence type="ECO:0000256" key="2">
    <source>
        <dbReference type="ARBA" id="ARBA00022692"/>
    </source>
</evidence>
<evidence type="ECO:0000256" key="5">
    <source>
        <dbReference type="SAM" id="MobiDB-lite"/>
    </source>
</evidence>
<dbReference type="Pfam" id="PF07690">
    <property type="entry name" value="MFS_1"/>
    <property type="match status" value="1"/>
</dbReference>
<organism evidence="8 9">
    <name type="scientific">Kaistia geumhonensis</name>
    <dbReference type="NCBI Taxonomy" id="410839"/>
    <lineage>
        <taxon>Bacteria</taxon>
        <taxon>Pseudomonadati</taxon>
        <taxon>Pseudomonadota</taxon>
        <taxon>Alphaproteobacteria</taxon>
        <taxon>Hyphomicrobiales</taxon>
        <taxon>Kaistiaceae</taxon>
        <taxon>Kaistia</taxon>
    </lineage>
</organism>
<protein>
    <submittedName>
        <fullName evidence="8">MFS family permease</fullName>
    </submittedName>
</protein>
<keyword evidence="2 6" id="KW-0812">Transmembrane</keyword>
<dbReference type="InterPro" id="IPR020846">
    <property type="entry name" value="MFS_dom"/>
</dbReference>
<evidence type="ECO:0000256" key="6">
    <source>
        <dbReference type="SAM" id="Phobius"/>
    </source>
</evidence>
<evidence type="ECO:0000259" key="7">
    <source>
        <dbReference type="PROSITE" id="PS50850"/>
    </source>
</evidence>
<sequence>MTDIPAATAATSPGRGAKTEPEPRLFSGRNGLFAAMLAGGVVLHAINIFMGGTVMPSVVKDIGGLDAYAWATTLFVVASILAAAVTARVLRALGPRGAYLVAALAFGAGTLVASLAPSMTVLLVGRTIQGFGGGFLYALAYAVTRRVLPPALWGRAIGLISSTFGVATLIGPAVGGVFAQYHAWRAAFWSLLPFVVLFAIVAVTKLPGKAANEGSEIRIAWLQLALLAAAVLVVSAVSLTPDLLLNAAGLAIALLMTGWIGRIERRADARLLPKGAFSLASPLGATYLIIVLLMMAMQPDTFVPYLLQTLHGQSPLIAGYLAALIAIGWTVGTMASVRWRRGDGSGLILTGLFLVLGGIVLLTIFLPVQSDGALPVVIALCASLTLMGFGIGISWPSLVTRVYHYAPPDEQELASGGMTTVQLFASALGTAAAGMVANLAGFADPGGVTGASRAAIALAATSTIWPLLAIPLAIRMARASRREAGDMPREG</sequence>
<proteinExistence type="predicted"/>
<evidence type="ECO:0000256" key="4">
    <source>
        <dbReference type="ARBA" id="ARBA00023136"/>
    </source>
</evidence>
<dbReference type="SUPFAM" id="SSF103473">
    <property type="entry name" value="MFS general substrate transporter"/>
    <property type="match status" value="1"/>
</dbReference>
<feature type="transmembrane region" description="Helical" evidence="6">
    <location>
        <begin position="67"/>
        <end position="90"/>
    </location>
</feature>
<keyword evidence="9" id="KW-1185">Reference proteome</keyword>
<dbReference type="InterPro" id="IPR001958">
    <property type="entry name" value="Tet-R_TetA/multi-R_MdtG-like"/>
</dbReference>
<dbReference type="PANTHER" id="PTHR23501">
    <property type="entry name" value="MAJOR FACILITATOR SUPERFAMILY"/>
    <property type="match status" value="1"/>
</dbReference>
<accession>A0ABU0MC32</accession>
<evidence type="ECO:0000313" key="8">
    <source>
        <dbReference type="EMBL" id="MDQ0518521.1"/>
    </source>
</evidence>
<feature type="transmembrane region" description="Helical" evidence="6">
    <location>
        <begin position="123"/>
        <end position="144"/>
    </location>
</feature>
<dbReference type="InterPro" id="IPR011701">
    <property type="entry name" value="MFS"/>
</dbReference>
<feature type="transmembrane region" description="Helical" evidence="6">
    <location>
        <begin position="275"/>
        <end position="297"/>
    </location>
</feature>
<feature type="transmembrane region" description="Helical" evidence="6">
    <location>
        <begin position="454"/>
        <end position="474"/>
    </location>
</feature>
<feature type="transmembrane region" description="Helical" evidence="6">
    <location>
        <begin position="97"/>
        <end position="117"/>
    </location>
</feature>
<dbReference type="PANTHER" id="PTHR23501:SF154">
    <property type="entry name" value="MULTIDRUG-EFFLUX TRANSPORTER RV1634-RELATED"/>
    <property type="match status" value="1"/>
</dbReference>
<dbReference type="Gene3D" id="1.20.1250.20">
    <property type="entry name" value="MFS general substrate transporter like domains"/>
    <property type="match status" value="1"/>
</dbReference>
<feature type="transmembrane region" description="Helical" evidence="6">
    <location>
        <begin position="187"/>
        <end position="207"/>
    </location>
</feature>
<dbReference type="Proteomes" id="UP001223743">
    <property type="component" value="Unassembled WGS sequence"/>
</dbReference>
<evidence type="ECO:0000256" key="3">
    <source>
        <dbReference type="ARBA" id="ARBA00022989"/>
    </source>
</evidence>
<evidence type="ECO:0000256" key="1">
    <source>
        <dbReference type="ARBA" id="ARBA00004141"/>
    </source>
</evidence>
<gene>
    <name evidence="8" type="ORF">QO015_004134</name>
</gene>
<keyword evidence="3 6" id="KW-1133">Transmembrane helix</keyword>
<dbReference type="InterPro" id="IPR036259">
    <property type="entry name" value="MFS_trans_sf"/>
</dbReference>
<feature type="transmembrane region" description="Helical" evidence="6">
    <location>
        <begin position="32"/>
        <end position="55"/>
    </location>
</feature>
<feature type="domain" description="Major facilitator superfamily (MFS) profile" evidence="7">
    <location>
        <begin position="33"/>
        <end position="477"/>
    </location>
</feature>
<keyword evidence="4 6" id="KW-0472">Membrane</keyword>
<feature type="transmembrane region" description="Helical" evidence="6">
    <location>
        <begin position="219"/>
        <end position="237"/>
    </location>
</feature>
<feature type="transmembrane region" description="Helical" evidence="6">
    <location>
        <begin position="156"/>
        <end position="181"/>
    </location>
</feature>
<feature type="transmembrane region" description="Helical" evidence="6">
    <location>
        <begin position="374"/>
        <end position="399"/>
    </location>
</feature>
<dbReference type="PRINTS" id="PR01035">
    <property type="entry name" value="TCRTETA"/>
</dbReference>
<feature type="transmembrane region" description="Helical" evidence="6">
    <location>
        <begin position="347"/>
        <end position="368"/>
    </location>
</feature>
<feature type="transmembrane region" description="Helical" evidence="6">
    <location>
        <begin position="420"/>
        <end position="442"/>
    </location>
</feature>
<comment type="caution">
    <text evidence="8">The sequence shown here is derived from an EMBL/GenBank/DDBJ whole genome shotgun (WGS) entry which is preliminary data.</text>
</comment>
<feature type="transmembrane region" description="Helical" evidence="6">
    <location>
        <begin position="243"/>
        <end position="263"/>
    </location>
</feature>
<feature type="region of interest" description="Disordered" evidence="5">
    <location>
        <begin position="1"/>
        <end position="22"/>
    </location>
</feature>
<dbReference type="PROSITE" id="PS50850">
    <property type="entry name" value="MFS"/>
    <property type="match status" value="1"/>
</dbReference>
<evidence type="ECO:0000313" key="9">
    <source>
        <dbReference type="Proteomes" id="UP001223743"/>
    </source>
</evidence>
<feature type="transmembrane region" description="Helical" evidence="6">
    <location>
        <begin position="317"/>
        <end position="335"/>
    </location>
</feature>
<comment type="subcellular location">
    <subcellularLocation>
        <location evidence="1">Membrane</location>
        <topology evidence="1">Multi-pass membrane protein</topology>
    </subcellularLocation>
</comment>
<dbReference type="EMBL" id="JAUSWJ010000001">
    <property type="protein sequence ID" value="MDQ0518521.1"/>
    <property type="molecule type" value="Genomic_DNA"/>
</dbReference>
<reference evidence="8 9" key="1">
    <citation type="submission" date="2023-07" db="EMBL/GenBank/DDBJ databases">
        <title>Genomic Encyclopedia of Type Strains, Phase IV (KMG-IV): sequencing the most valuable type-strain genomes for metagenomic binning, comparative biology and taxonomic classification.</title>
        <authorList>
            <person name="Goeker M."/>
        </authorList>
    </citation>
    <scope>NUCLEOTIDE SEQUENCE [LARGE SCALE GENOMIC DNA]</scope>
    <source>
        <strain evidence="8 9">B1-1</strain>
    </source>
</reference>
<name>A0ABU0MC32_9HYPH</name>